<sequence>MRKTADKNRKLAEKKSQPDKLAEKKSPPDKLGEKKKSNPDKLAENKSQDEKLSETRYRAEKLDLNRIASRTQGFTGADLTHLTQAAGLRAIRRALAEKQDLKSMTIRTQDFLDEIDRCKPSPAAVAMAEVLANWSA</sequence>
<name>A0A7S0DJ26_9EUKA</name>
<feature type="region of interest" description="Disordered" evidence="1">
    <location>
        <begin position="1"/>
        <end position="57"/>
    </location>
</feature>
<dbReference type="InterPro" id="IPR041569">
    <property type="entry name" value="AAA_lid_3"/>
</dbReference>
<evidence type="ECO:0000256" key="1">
    <source>
        <dbReference type="SAM" id="MobiDB-lite"/>
    </source>
</evidence>
<feature type="domain" description="AAA ATPase AAA+ lid" evidence="2">
    <location>
        <begin position="62"/>
        <end position="97"/>
    </location>
</feature>
<reference evidence="3" key="1">
    <citation type="submission" date="2021-01" db="EMBL/GenBank/DDBJ databases">
        <authorList>
            <person name="Corre E."/>
            <person name="Pelletier E."/>
            <person name="Niang G."/>
            <person name="Scheremetjew M."/>
            <person name="Finn R."/>
            <person name="Kale V."/>
            <person name="Holt S."/>
            <person name="Cochrane G."/>
            <person name="Meng A."/>
            <person name="Brown T."/>
            <person name="Cohen L."/>
        </authorList>
    </citation>
    <scope>NUCLEOTIDE SEQUENCE</scope>
    <source>
        <strain evidence="3">CCMP2058</strain>
    </source>
</reference>
<dbReference type="Gene3D" id="1.10.8.60">
    <property type="match status" value="1"/>
</dbReference>
<dbReference type="EMBL" id="HBEM01020177">
    <property type="protein sequence ID" value="CAD8454852.1"/>
    <property type="molecule type" value="Transcribed_RNA"/>
</dbReference>
<dbReference type="Pfam" id="PF17862">
    <property type="entry name" value="AAA_lid_3"/>
    <property type="match status" value="1"/>
</dbReference>
<protein>
    <recommendedName>
        <fullName evidence="2">AAA ATPase AAA+ lid domain-containing protein</fullName>
    </recommendedName>
</protein>
<organism evidence="3">
    <name type="scientific">Amorphochlora amoebiformis</name>
    <dbReference type="NCBI Taxonomy" id="1561963"/>
    <lineage>
        <taxon>Eukaryota</taxon>
        <taxon>Sar</taxon>
        <taxon>Rhizaria</taxon>
        <taxon>Cercozoa</taxon>
        <taxon>Chlorarachniophyceae</taxon>
        <taxon>Amorphochlora</taxon>
    </lineage>
</organism>
<proteinExistence type="predicted"/>
<gene>
    <name evidence="3" type="ORF">LAMO00422_LOCUS13796</name>
</gene>
<evidence type="ECO:0000313" key="3">
    <source>
        <dbReference type="EMBL" id="CAD8454852.1"/>
    </source>
</evidence>
<evidence type="ECO:0000259" key="2">
    <source>
        <dbReference type="Pfam" id="PF17862"/>
    </source>
</evidence>
<accession>A0A7S0DJ26</accession>
<dbReference type="AlphaFoldDB" id="A0A7S0DJ26"/>